<accession>A0A3L8D3A5</accession>
<protein>
    <submittedName>
        <fullName evidence="1">Uncharacterized protein</fullName>
    </submittedName>
</protein>
<name>A0A3L8D3A5_OOCBI</name>
<proteinExistence type="predicted"/>
<evidence type="ECO:0000313" key="1">
    <source>
        <dbReference type="EMBL" id="RLU14684.1"/>
    </source>
</evidence>
<reference evidence="1 2" key="1">
    <citation type="journal article" date="2018" name="Genome Res.">
        <title>The genomic architecture and molecular evolution of ant odorant receptors.</title>
        <authorList>
            <person name="McKenzie S.K."/>
            <person name="Kronauer D.J.C."/>
        </authorList>
    </citation>
    <scope>NUCLEOTIDE SEQUENCE [LARGE SCALE GENOMIC DNA]</scope>
    <source>
        <strain evidence="1">Clonal line C1</strain>
    </source>
</reference>
<sequence length="83" mass="9463">MDILVYQLRCTNDTNKSFHIIEDIYPHLNKLRSCHDLVPSHSQHIYENSPNQTFDGALETLLTSLYPMIWVGVNAVMGKAMTA</sequence>
<gene>
    <name evidence="1" type="ORF">DMN91_013076</name>
</gene>
<dbReference type="EMBL" id="QOIP01000061">
    <property type="protein sequence ID" value="RLU14684.1"/>
    <property type="molecule type" value="Genomic_DNA"/>
</dbReference>
<evidence type="ECO:0000313" key="2">
    <source>
        <dbReference type="Proteomes" id="UP000279307"/>
    </source>
</evidence>
<dbReference type="AlphaFoldDB" id="A0A3L8D3A5"/>
<dbReference type="Proteomes" id="UP000279307">
    <property type="component" value="Unassembled WGS sequence"/>
</dbReference>
<organism evidence="1 2">
    <name type="scientific">Ooceraea biroi</name>
    <name type="common">Clonal raider ant</name>
    <name type="synonym">Cerapachys biroi</name>
    <dbReference type="NCBI Taxonomy" id="2015173"/>
    <lineage>
        <taxon>Eukaryota</taxon>
        <taxon>Metazoa</taxon>
        <taxon>Ecdysozoa</taxon>
        <taxon>Arthropoda</taxon>
        <taxon>Hexapoda</taxon>
        <taxon>Insecta</taxon>
        <taxon>Pterygota</taxon>
        <taxon>Neoptera</taxon>
        <taxon>Endopterygota</taxon>
        <taxon>Hymenoptera</taxon>
        <taxon>Apocrita</taxon>
        <taxon>Aculeata</taxon>
        <taxon>Formicoidea</taxon>
        <taxon>Formicidae</taxon>
        <taxon>Dorylinae</taxon>
        <taxon>Ooceraea</taxon>
    </lineage>
</organism>
<comment type="caution">
    <text evidence="1">The sequence shown here is derived from an EMBL/GenBank/DDBJ whole genome shotgun (WGS) entry which is preliminary data.</text>
</comment>